<keyword evidence="2" id="KW-1185">Reference proteome</keyword>
<dbReference type="EMBL" id="JALJOV010002036">
    <property type="protein sequence ID" value="KAK9836057.1"/>
    <property type="molecule type" value="Genomic_DNA"/>
</dbReference>
<dbReference type="Proteomes" id="UP001485043">
    <property type="component" value="Unassembled WGS sequence"/>
</dbReference>
<gene>
    <name evidence="1" type="ORF">WJX84_000428</name>
</gene>
<dbReference type="AlphaFoldDB" id="A0AAW1RRW0"/>
<organism evidence="1 2">
    <name type="scientific">Apatococcus fuscideae</name>
    <dbReference type="NCBI Taxonomy" id="2026836"/>
    <lineage>
        <taxon>Eukaryota</taxon>
        <taxon>Viridiplantae</taxon>
        <taxon>Chlorophyta</taxon>
        <taxon>core chlorophytes</taxon>
        <taxon>Trebouxiophyceae</taxon>
        <taxon>Chlorellales</taxon>
        <taxon>Chlorellaceae</taxon>
        <taxon>Apatococcus</taxon>
    </lineage>
</organism>
<evidence type="ECO:0000313" key="2">
    <source>
        <dbReference type="Proteomes" id="UP001485043"/>
    </source>
</evidence>
<sequence length="89" mass="9788">MPVAQAAAARTAADLIPLVQHDFQDSQYYITGRLTREIFASDCVFKDPTTNVKGPEKYSKAVAALFDPGRSRADLISIKDEQSVGWDRG</sequence>
<accession>A0AAW1RRW0</accession>
<dbReference type="PANTHER" id="PTHR34123:SF3">
    <property type="entry name" value="SNOAL-LIKE DOMAIN-CONTAINING PROTEIN"/>
    <property type="match status" value="1"/>
</dbReference>
<proteinExistence type="predicted"/>
<comment type="caution">
    <text evidence="1">The sequence shown here is derived from an EMBL/GenBank/DDBJ whole genome shotgun (WGS) entry which is preliminary data.</text>
</comment>
<reference evidence="1 2" key="1">
    <citation type="journal article" date="2024" name="Nat. Commun.">
        <title>Phylogenomics reveals the evolutionary origins of lichenization in chlorophyte algae.</title>
        <authorList>
            <person name="Puginier C."/>
            <person name="Libourel C."/>
            <person name="Otte J."/>
            <person name="Skaloud P."/>
            <person name="Haon M."/>
            <person name="Grisel S."/>
            <person name="Petersen M."/>
            <person name="Berrin J.G."/>
            <person name="Delaux P.M."/>
            <person name="Dal Grande F."/>
            <person name="Keller J."/>
        </authorList>
    </citation>
    <scope>NUCLEOTIDE SEQUENCE [LARGE SCALE GENOMIC DNA]</scope>
    <source>
        <strain evidence="1 2">SAG 2523</strain>
    </source>
</reference>
<protein>
    <submittedName>
        <fullName evidence="1">Uncharacterized protein</fullName>
    </submittedName>
</protein>
<name>A0AAW1RRW0_9CHLO</name>
<dbReference type="PANTHER" id="PTHR34123">
    <property type="entry name" value="OS04G0578200 PROTEIN"/>
    <property type="match status" value="1"/>
</dbReference>
<evidence type="ECO:0000313" key="1">
    <source>
        <dbReference type="EMBL" id="KAK9836057.1"/>
    </source>
</evidence>